<feature type="transmembrane region" description="Helical" evidence="10">
    <location>
        <begin position="183"/>
        <end position="211"/>
    </location>
</feature>
<dbReference type="Proteomes" id="UP000669605">
    <property type="component" value="Unassembled WGS sequence"/>
</dbReference>
<comment type="subcellular location">
    <subcellularLocation>
        <location evidence="10">Cell membrane</location>
        <topology evidence="10">Multi-pass membrane protein</topology>
    </subcellularLocation>
    <subcellularLocation>
        <location evidence="10">Bacterial flagellum basal body</location>
    </subcellularLocation>
</comment>
<organism evidence="11 12">
    <name type="scientific">Tepidiphilus baoligensis</name>
    <dbReference type="NCBI Taxonomy" id="2698687"/>
    <lineage>
        <taxon>Bacteria</taxon>
        <taxon>Pseudomonadati</taxon>
        <taxon>Pseudomonadota</taxon>
        <taxon>Hydrogenophilia</taxon>
        <taxon>Hydrogenophilales</taxon>
        <taxon>Hydrogenophilaceae</taxon>
        <taxon>Tepidiphilus</taxon>
    </lineage>
</organism>
<evidence type="ECO:0000256" key="1">
    <source>
        <dbReference type="ARBA" id="ARBA00002578"/>
    </source>
</evidence>
<feature type="transmembrane region" description="Helical" evidence="10">
    <location>
        <begin position="75"/>
        <end position="96"/>
    </location>
</feature>
<feature type="transmembrane region" description="Helical" evidence="10">
    <location>
        <begin position="217"/>
        <end position="239"/>
    </location>
</feature>
<dbReference type="RefSeq" id="WP_169116298.1">
    <property type="nucleotide sequence ID" value="NZ_JAAAUB010000014.1"/>
</dbReference>
<keyword evidence="11" id="KW-0966">Cell projection</keyword>
<keyword evidence="12" id="KW-1185">Reference proteome</keyword>
<comment type="function">
    <text evidence="1 10">Role in flagellar biosynthesis.</text>
</comment>
<dbReference type="EMBL" id="JAAAUB010000014">
    <property type="protein sequence ID" value="NMH17236.1"/>
    <property type="molecule type" value="Genomic_DNA"/>
</dbReference>
<keyword evidence="7 10" id="KW-0472">Membrane</keyword>
<dbReference type="NCBIfam" id="TIGR01400">
    <property type="entry name" value="fliR"/>
    <property type="match status" value="1"/>
</dbReference>
<evidence type="ECO:0000256" key="2">
    <source>
        <dbReference type="ARBA" id="ARBA00009772"/>
    </source>
</evidence>
<keyword evidence="6 10" id="KW-1133">Transmembrane helix</keyword>
<evidence type="ECO:0000256" key="8">
    <source>
        <dbReference type="ARBA" id="ARBA00023143"/>
    </source>
</evidence>
<keyword evidence="5 10" id="KW-0812">Transmembrane</keyword>
<keyword evidence="4 10" id="KW-1003">Cell membrane</keyword>
<feature type="transmembrane region" description="Helical" evidence="10">
    <location>
        <begin position="134"/>
        <end position="163"/>
    </location>
</feature>
<dbReference type="PANTHER" id="PTHR30065">
    <property type="entry name" value="FLAGELLAR BIOSYNTHETIC PROTEIN FLIR"/>
    <property type="match status" value="1"/>
</dbReference>
<evidence type="ECO:0000256" key="3">
    <source>
        <dbReference type="ARBA" id="ARBA00021717"/>
    </source>
</evidence>
<comment type="similarity">
    <text evidence="2 10">Belongs to the FliR/MopE/SpaR family.</text>
</comment>
<keyword evidence="11" id="KW-0282">Flagellum</keyword>
<feature type="transmembrane region" description="Helical" evidence="10">
    <location>
        <begin position="14"/>
        <end position="35"/>
    </location>
</feature>
<proteinExistence type="inferred from homology"/>
<evidence type="ECO:0000313" key="11">
    <source>
        <dbReference type="EMBL" id="NMH17236.1"/>
    </source>
</evidence>
<protein>
    <recommendedName>
        <fullName evidence="3 9">Flagellar biosynthetic protein FliR</fullName>
    </recommendedName>
</protein>
<keyword evidence="8 10" id="KW-0975">Bacterial flagellum</keyword>
<dbReference type="PANTHER" id="PTHR30065:SF8">
    <property type="entry name" value="FLAGELLAR BIOSYNTHETIC PROTEIN FLIR"/>
    <property type="match status" value="1"/>
</dbReference>
<sequence length="267" mass="28545">MGPEAMWTITEAQWSAWISAYFFPAVRILSLLAVAPVFSNRALPTRIRLVLGLAITVAIAPVLPPAPSIPLDSWLIYPIIAQELLIGITCGFVLRFIFAAIDLAAAMVGFQMGLSFAVFYSPTSGTQTPVLNEFFAVVATLLFLALDGHLMLLHAIVVSFDWIPLGADLALQEGMAVMLHYPVTLFAFAFLLSLPITAVVLLTNIALAILTRTAPQLNLFAIGFPITITMGFLALLASLSPMGGILQQGFAEGIEAVGQVIQAFGGR</sequence>
<evidence type="ECO:0000256" key="4">
    <source>
        <dbReference type="ARBA" id="ARBA00022475"/>
    </source>
</evidence>
<gene>
    <name evidence="11" type="primary">fliR</name>
    <name evidence="11" type="ORF">GV368_09035</name>
</gene>
<feature type="transmembrane region" description="Helical" evidence="10">
    <location>
        <begin position="47"/>
        <end position="63"/>
    </location>
</feature>
<comment type="caution">
    <text evidence="11">The sequence shown here is derived from an EMBL/GenBank/DDBJ whole genome shotgun (WGS) entry which is preliminary data.</text>
</comment>
<dbReference type="Pfam" id="PF01311">
    <property type="entry name" value="Bac_export_1"/>
    <property type="match status" value="1"/>
</dbReference>
<name>A0ABX1QQ83_9PROT</name>
<evidence type="ECO:0000256" key="5">
    <source>
        <dbReference type="ARBA" id="ARBA00022692"/>
    </source>
</evidence>
<dbReference type="PRINTS" id="PR00953">
    <property type="entry name" value="TYPE3IMRPROT"/>
</dbReference>
<evidence type="ECO:0000256" key="9">
    <source>
        <dbReference type="NCBIfam" id="TIGR01400"/>
    </source>
</evidence>
<reference evidence="11 12" key="1">
    <citation type="journal article" date="2020" name="Curr. Microbiol.">
        <title>Tepidiphilus baoligensis sp. nov., a Novel Bacterium of the Family Hydrogenophilaceae Isolated from an Oil Reservoir.</title>
        <authorList>
            <person name="Zhang X."/>
            <person name="Wang G."/>
            <person name="Ma X."/>
            <person name="Yu J."/>
            <person name="You J."/>
            <person name="Xue Y."/>
            <person name="Ma Y."/>
        </authorList>
    </citation>
    <scope>NUCLEOTIDE SEQUENCE [LARGE SCALE GENOMIC DNA]</scope>
    <source>
        <strain evidence="11 12">B18-69</strain>
    </source>
</reference>
<keyword evidence="11" id="KW-0969">Cilium</keyword>
<dbReference type="InterPro" id="IPR002010">
    <property type="entry name" value="T3SS_IM_R"/>
</dbReference>
<dbReference type="InterPro" id="IPR006303">
    <property type="entry name" value="FliR"/>
</dbReference>
<evidence type="ECO:0000256" key="10">
    <source>
        <dbReference type="RuleBase" id="RU362071"/>
    </source>
</evidence>
<evidence type="ECO:0000256" key="6">
    <source>
        <dbReference type="ARBA" id="ARBA00022989"/>
    </source>
</evidence>
<evidence type="ECO:0000313" key="12">
    <source>
        <dbReference type="Proteomes" id="UP000669605"/>
    </source>
</evidence>
<accession>A0ABX1QQ83</accession>
<evidence type="ECO:0000256" key="7">
    <source>
        <dbReference type="ARBA" id="ARBA00023136"/>
    </source>
</evidence>